<name>A0AAN8NWV0_POLSC</name>
<dbReference type="Proteomes" id="UP001372834">
    <property type="component" value="Unassembled WGS sequence"/>
</dbReference>
<dbReference type="EMBL" id="JAWJWE010000036">
    <property type="protein sequence ID" value="KAK6629685.1"/>
    <property type="molecule type" value="Genomic_DNA"/>
</dbReference>
<evidence type="ECO:0000313" key="2">
    <source>
        <dbReference type="Proteomes" id="UP001372834"/>
    </source>
</evidence>
<gene>
    <name evidence="1" type="ORF">RUM43_003503</name>
</gene>
<evidence type="ECO:0000313" key="1">
    <source>
        <dbReference type="EMBL" id="KAK6629685.1"/>
    </source>
</evidence>
<reference evidence="1 2" key="1">
    <citation type="submission" date="2023-10" db="EMBL/GenBank/DDBJ databases">
        <title>Genomes of two closely related lineages of the louse Polyplax serrata with different host specificities.</title>
        <authorList>
            <person name="Martinu J."/>
            <person name="Tarabai H."/>
            <person name="Stefka J."/>
            <person name="Hypsa V."/>
        </authorList>
    </citation>
    <scope>NUCLEOTIDE SEQUENCE [LARGE SCALE GENOMIC DNA]</scope>
    <source>
        <strain evidence="1">HR10_N</strain>
    </source>
</reference>
<dbReference type="AlphaFoldDB" id="A0AAN8NWV0"/>
<comment type="caution">
    <text evidence="1">The sequence shown here is derived from an EMBL/GenBank/DDBJ whole genome shotgun (WGS) entry which is preliminary data.</text>
</comment>
<organism evidence="1 2">
    <name type="scientific">Polyplax serrata</name>
    <name type="common">Common mouse louse</name>
    <dbReference type="NCBI Taxonomy" id="468196"/>
    <lineage>
        <taxon>Eukaryota</taxon>
        <taxon>Metazoa</taxon>
        <taxon>Ecdysozoa</taxon>
        <taxon>Arthropoda</taxon>
        <taxon>Hexapoda</taxon>
        <taxon>Insecta</taxon>
        <taxon>Pterygota</taxon>
        <taxon>Neoptera</taxon>
        <taxon>Paraneoptera</taxon>
        <taxon>Psocodea</taxon>
        <taxon>Troctomorpha</taxon>
        <taxon>Phthiraptera</taxon>
        <taxon>Anoplura</taxon>
        <taxon>Polyplacidae</taxon>
        <taxon>Polyplax</taxon>
    </lineage>
</organism>
<proteinExistence type="predicted"/>
<protein>
    <submittedName>
        <fullName evidence="1">Uncharacterized protein</fullName>
    </submittedName>
</protein>
<sequence>MIVPKWCSPSCRHHCSHHHHHPLPPNPFISLSAVDTLSEATCTPGRIFQRVDSGTTVELEISTDPRGSRLRKRYLTVMSAPEIVLSTIGLLRVVITPLQVDSIKGCHRWRQTSSATSESAYHMLCHLLTASVGVMKKTQIFPIVFTS</sequence>
<accession>A0AAN8NWV0</accession>